<evidence type="ECO:0000256" key="4">
    <source>
        <dbReference type="ARBA" id="ARBA00023065"/>
    </source>
</evidence>
<dbReference type="Pfam" id="PF03179">
    <property type="entry name" value="V-ATPase_G"/>
    <property type="match status" value="1"/>
</dbReference>
<organism evidence="8 9">
    <name type="scientific">Sinocyclocheilus grahami</name>
    <name type="common">Dianchi golden-line fish</name>
    <name type="synonym">Barbus grahami</name>
    <dbReference type="NCBI Taxonomy" id="75366"/>
    <lineage>
        <taxon>Eukaryota</taxon>
        <taxon>Metazoa</taxon>
        <taxon>Chordata</taxon>
        <taxon>Craniata</taxon>
        <taxon>Vertebrata</taxon>
        <taxon>Euteleostomi</taxon>
        <taxon>Actinopterygii</taxon>
        <taxon>Neopterygii</taxon>
        <taxon>Teleostei</taxon>
        <taxon>Ostariophysi</taxon>
        <taxon>Cypriniformes</taxon>
        <taxon>Cyprinidae</taxon>
        <taxon>Cyprininae</taxon>
        <taxon>Sinocyclocheilus</taxon>
    </lineage>
</organism>
<dbReference type="GO" id="GO:0046961">
    <property type="term" value="F:proton-transporting ATPase activity, rotational mechanism"/>
    <property type="evidence" value="ECO:0007669"/>
    <property type="project" value="InterPro"/>
</dbReference>
<comment type="function">
    <text evidence="5">Subunit of the V1 complex of vacuolar(H+)-ATPase (V-ATPase), a multisubunit enzyme composed of a peripheral complex (V1) that hydrolyzes ATP and a membrane integral complex (V0) that translocates protons. V-ATPase is responsible for acidifying and maintaining the pH of intracellular compartments and in some cell types, is targeted to the plasma membrane, where it is responsible for acidifying the extracellular environment.</text>
</comment>
<evidence type="ECO:0000256" key="6">
    <source>
        <dbReference type="SAM" id="Coils"/>
    </source>
</evidence>
<comment type="similarity">
    <text evidence="1 5">Belongs to the V-ATPase G subunit family.</text>
</comment>
<dbReference type="AlphaFoldDB" id="A0A672LXB2"/>
<protein>
    <recommendedName>
        <fullName evidence="5">V-type proton ATPase subunit G</fullName>
    </recommendedName>
</protein>
<dbReference type="FunCoup" id="A0A672LXB2">
    <property type="interactions" value="2041"/>
</dbReference>
<dbReference type="PANTHER" id="PTHR12713:SF11">
    <property type="entry name" value="V-TYPE PROTON ATPASE SUBUNIT G"/>
    <property type="match status" value="1"/>
</dbReference>
<evidence type="ECO:0000256" key="3">
    <source>
        <dbReference type="ARBA" id="ARBA00022781"/>
    </source>
</evidence>
<dbReference type="GO" id="GO:0016887">
    <property type="term" value="F:ATP hydrolysis activity"/>
    <property type="evidence" value="ECO:0007669"/>
    <property type="project" value="TreeGrafter"/>
</dbReference>
<feature type="region of interest" description="Disordered" evidence="7">
    <location>
        <begin position="1"/>
        <end position="45"/>
    </location>
</feature>
<keyword evidence="2 5" id="KW-0813">Transport</keyword>
<dbReference type="InParanoid" id="A0A672LXB2"/>
<dbReference type="OMA" id="ARKYRQD"/>
<dbReference type="NCBIfam" id="TIGR01147">
    <property type="entry name" value="V_ATP_synt_G"/>
    <property type="match status" value="1"/>
</dbReference>
<keyword evidence="6" id="KW-0175">Coiled coil</keyword>
<dbReference type="InterPro" id="IPR005124">
    <property type="entry name" value="V-ATPase_G"/>
</dbReference>
<reference evidence="8" key="1">
    <citation type="submission" date="2025-08" db="UniProtKB">
        <authorList>
            <consortium name="Ensembl"/>
        </authorList>
    </citation>
    <scope>IDENTIFICATION</scope>
</reference>
<sequence>MPPNGSCGLAQSRDCHQRTSVTRDQLTFPRPSPLREIQTSKRLHPQRFKYIPYRSMASQSQGIQQLLQAEKRAAEKVAEARKRKNRRLKQAKEEAQAEIEQYRLQREKEFKTKEAAALGSHGNSAVEVDKETIDKMSRIQSSYQQNKEAVLANLLKMVCDIKPEIHANYRVAG</sequence>
<feature type="coiled-coil region" evidence="6">
    <location>
        <begin position="63"/>
        <end position="112"/>
    </location>
</feature>
<dbReference type="Ensembl" id="ENSSGRT00000031756.1">
    <property type="protein sequence ID" value="ENSSGRP00000029547.1"/>
    <property type="gene ID" value="ENSSGRG00000016784.1"/>
</dbReference>
<dbReference type="GO" id="GO:0000221">
    <property type="term" value="C:vacuolar proton-transporting V-type ATPase, V1 domain"/>
    <property type="evidence" value="ECO:0007669"/>
    <property type="project" value="TreeGrafter"/>
</dbReference>
<gene>
    <name evidence="8" type="primary">atp6v1g1</name>
</gene>
<evidence type="ECO:0000256" key="7">
    <source>
        <dbReference type="SAM" id="MobiDB-lite"/>
    </source>
</evidence>
<reference evidence="8" key="2">
    <citation type="submission" date="2025-09" db="UniProtKB">
        <authorList>
            <consortium name="Ensembl"/>
        </authorList>
    </citation>
    <scope>IDENTIFICATION</scope>
</reference>
<evidence type="ECO:0000256" key="2">
    <source>
        <dbReference type="ARBA" id="ARBA00022448"/>
    </source>
</evidence>
<evidence type="ECO:0000313" key="8">
    <source>
        <dbReference type="Ensembl" id="ENSSGRP00000029547.1"/>
    </source>
</evidence>
<evidence type="ECO:0000256" key="5">
    <source>
        <dbReference type="RuleBase" id="RU364019"/>
    </source>
</evidence>
<dbReference type="FunFam" id="1.20.5.2950:FF:000001">
    <property type="entry name" value="V-type proton ATPase subunit G"/>
    <property type="match status" value="1"/>
</dbReference>
<evidence type="ECO:0000256" key="1">
    <source>
        <dbReference type="ARBA" id="ARBA00010066"/>
    </source>
</evidence>
<accession>A0A672LXB2</accession>
<dbReference type="GO" id="GO:0097401">
    <property type="term" value="P:synaptic vesicle lumen acidification"/>
    <property type="evidence" value="ECO:0007669"/>
    <property type="project" value="TreeGrafter"/>
</dbReference>
<keyword evidence="4 5" id="KW-0406">Ion transport</keyword>
<keyword evidence="3 5" id="KW-0375">Hydrogen ion transport</keyword>
<dbReference type="GO" id="GO:0030672">
    <property type="term" value="C:synaptic vesicle membrane"/>
    <property type="evidence" value="ECO:0007669"/>
    <property type="project" value="TreeGrafter"/>
</dbReference>
<dbReference type="Proteomes" id="UP000472262">
    <property type="component" value="Unassembled WGS sequence"/>
</dbReference>
<proteinExistence type="inferred from homology"/>
<name>A0A672LXB2_SINGR</name>
<evidence type="ECO:0000313" key="9">
    <source>
        <dbReference type="Proteomes" id="UP000472262"/>
    </source>
</evidence>
<keyword evidence="9" id="KW-1185">Reference proteome</keyword>
<comment type="subunit">
    <text evidence="5">V-ATPase is a heteromultimeric enzyme made up of two complexes: the ATP-hydrolytic V1 complex and the proton translocation V0 complex.</text>
</comment>
<dbReference type="Gene3D" id="1.20.5.2950">
    <property type="match status" value="1"/>
</dbReference>
<dbReference type="PANTHER" id="PTHR12713">
    <property type="entry name" value="VACUOLAR ATP SYNTHASE SUBUNIT G"/>
    <property type="match status" value="1"/>
</dbReference>